<dbReference type="PROSITE" id="PS01124">
    <property type="entry name" value="HTH_ARAC_FAMILY_2"/>
    <property type="match status" value="1"/>
</dbReference>
<evidence type="ECO:0000256" key="2">
    <source>
        <dbReference type="ARBA" id="ARBA00023125"/>
    </source>
</evidence>
<dbReference type="InterPro" id="IPR020449">
    <property type="entry name" value="Tscrpt_reg_AraC-type_HTH"/>
</dbReference>
<dbReference type="PRINTS" id="PR00032">
    <property type="entry name" value="HTHARAC"/>
</dbReference>
<dbReference type="InterPro" id="IPR009057">
    <property type="entry name" value="Homeodomain-like_sf"/>
</dbReference>
<organism evidence="5 6">
    <name type="scientific">Lactobacillus acetotolerans</name>
    <dbReference type="NCBI Taxonomy" id="1600"/>
    <lineage>
        <taxon>Bacteria</taxon>
        <taxon>Bacillati</taxon>
        <taxon>Bacillota</taxon>
        <taxon>Bacilli</taxon>
        <taxon>Lactobacillales</taxon>
        <taxon>Lactobacillaceae</taxon>
        <taxon>Lactobacillus</taxon>
    </lineage>
</organism>
<dbReference type="Gene3D" id="1.10.10.60">
    <property type="entry name" value="Homeodomain-like"/>
    <property type="match status" value="2"/>
</dbReference>
<accession>A0A5P5ZL76</accession>
<evidence type="ECO:0000259" key="4">
    <source>
        <dbReference type="PROSITE" id="PS01124"/>
    </source>
</evidence>
<evidence type="ECO:0000313" key="5">
    <source>
        <dbReference type="EMBL" id="QFG51928.1"/>
    </source>
</evidence>
<reference evidence="5 6" key="1">
    <citation type="submission" date="2019-09" db="EMBL/GenBank/DDBJ databases">
        <title>Genome sequencing of Lactobacillus acetotolerans.</title>
        <authorList>
            <person name="Kim K."/>
        </authorList>
    </citation>
    <scope>NUCLEOTIDE SEQUENCE [LARGE SCALE GENOMIC DNA]</scope>
    <source>
        <strain evidence="5 6">LA749</strain>
    </source>
</reference>
<evidence type="ECO:0000256" key="3">
    <source>
        <dbReference type="ARBA" id="ARBA00023163"/>
    </source>
</evidence>
<proteinExistence type="predicted"/>
<dbReference type="RefSeq" id="WP_056970976.1">
    <property type="nucleotide sequence ID" value="NZ_CP044496.1"/>
</dbReference>
<name>A0A5P5ZL76_9LACO</name>
<dbReference type="EMBL" id="CP044496">
    <property type="protein sequence ID" value="QFG51928.1"/>
    <property type="molecule type" value="Genomic_DNA"/>
</dbReference>
<feature type="domain" description="HTH araC/xylS-type" evidence="4">
    <location>
        <begin position="261"/>
        <end position="359"/>
    </location>
</feature>
<dbReference type="GO" id="GO:0003700">
    <property type="term" value="F:DNA-binding transcription factor activity"/>
    <property type="evidence" value="ECO:0007669"/>
    <property type="project" value="InterPro"/>
</dbReference>
<gene>
    <name evidence="5" type="ORF">LA749_08065</name>
</gene>
<dbReference type="GeneID" id="78212940"/>
<dbReference type="SMART" id="SM00342">
    <property type="entry name" value="HTH_ARAC"/>
    <property type="match status" value="1"/>
</dbReference>
<keyword evidence="3" id="KW-0804">Transcription</keyword>
<dbReference type="PANTHER" id="PTHR43280">
    <property type="entry name" value="ARAC-FAMILY TRANSCRIPTIONAL REGULATOR"/>
    <property type="match status" value="1"/>
</dbReference>
<protein>
    <submittedName>
        <fullName evidence="5">Helix-turn-helix transcriptional regulator</fullName>
    </submittedName>
</protein>
<dbReference type="GO" id="GO:0043565">
    <property type="term" value="F:sequence-specific DNA binding"/>
    <property type="evidence" value="ECO:0007669"/>
    <property type="project" value="InterPro"/>
</dbReference>
<keyword evidence="2" id="KW-0238">DNA-binding</keyword>
<dbReference type="AlphaFoldDB" id="A0A5P5ZL76"/>
<dbReference type="Proteomes" id="UP000325393">
    <property type="component" value="Chromosome"/>
</dbReference>
<dbReference type="Pfam" id="PF12833">
    <property type="entry name" value="HTH_18"/>
    <property type="match status" value="1"/>
</dbReference>
<dbReference type="InterPro" id="IPR018060">
    <property type="entry name" value="HTH_AraC"/>
</dbReference>
<dbReference type="PANTHER" id="PTHR43280:SF2">
    <property type="entry name" value="HTH-TYPE TRANSCRIPTIONAL REGULATOR EXSA"/>
    <property type="match status" value="1"/>
</dbReference>
<evidence type="ECO:0000256" key="1">
    <source>
        <dbReference type="ARBA" id="ARBA00023015"/>
    </source>
</evidence>
<sequence length="365" mass="41960">MKKELFSLLGNVASVDFYFFNGTDISLISDNNAFNMTELAKESLQLQVPNTLTIVNLNNFYVTIIPIDKIRRLLIIPHINTTNIPQDYREITKFVDNLNSLSSLAYQLFTNKKKPNWKTCVKKIPTAQKEVDFNSKIDLTAKFKNEQTIFKTIKNLNFNQFNMALDKLTLTQYMGTIFEQNNYARGEKDVMIRFVSLLMNNVIESGQVLIDVALKIQDDILGTIEFKKNIPPFEIWMKQVAIRCFKEIQKIKDESALSIPEKCSSYIKNHINQKLSLTILAQNLGCSKSSLAHSFKKKYNQTTSSYINIQKVKAAQYMLINSSVNISEIAYTLSFNNPNYFTRIFKHYVGMSPTAYRVNSSPNYS</sequence>
<dbReference type="SUPFAM" id="SSF46689">
    <property type="entry name" value="Homeodomain-like"/>
    <property type="match status" value="2"/>
</dbReference>
<evidence type="ECO:0000313" key="6">
    <source>
        <dbReference type="Proteomes" id="UP000325393"/>
    </source>
</evidence>
<keyword evidence="1" id="KW-0805">Transcription regulation</keyword>